<dbReference type="SUPFAM" id="SSF57701">
    <property type="entry name" value="Zn2/Cys6 DNA-binding domain"/>
    <property type="match status" value="1"/>
</dbReference>
<evidence type="ECO:0000313" key="4">
    <source>
        <dbReference type="EMBL" id="KAH7027081.1"/>
    </source>
</evidence>
<evidence type="ECO:0000313" key="5">
    <source>
        <dbReference type="Proteomes" id="UP000774617"/>
    </source>
</evidence>
<organism evidence="4 5">
    <name type="scientific">Macrophomina phaseolina</name>
    <dbReference type="NCBI Taxonomy" id="35725"/>
    <lineage>
        <taxon>Eukaryota</taxon>
        <taxon>Fungi</taxon>
        <taxon>Dikarya</taxon>
        <taxon>Ascomycota</taxon>
        <taxon>Pezizomycotina</taxon>
        <taxon>Dothideomycetes</taxon>
        <taxon>Dothideomycetes incertae sedis</taxon>
        <taxon>Botryosphaeriales</taxon>
        <taxon>Botryosphaeriaceae</taxon>
        <taxon>Macrophomina</taxon>
    </lineage>
</organism>
<sequence length="398" mass="44037">MCSATINMATSSRRPHTKSRNGCSQCKKRRMRCDLQSPRCSNCHRREILCSYEFLGCPPTIQPGSGSRQSQPLTTVLRRNGDRGVRAAPTIISSFVPPLQTFDLNAIQSELLHHFLNSTSLTMETTEDASRSIWQAMVPQEVMANDFLLHSVLALSALHKVHLHGTSETNLARARVHHEKAVTLFRSKIQTISPANITAAIYYVMCTLSFSSGVARMSDPSDCARFIDGYISLTPMVRMSEQLLASIGCMTTNSAPSSGPGATARQMQVCNITAGITSLTSLQFYNLAHTADAEERAVYQQAIWATSDIFHCHMRVGSLQAPVLSWCAAVSEHYIQLLQEKRPLALVIYAHYCVLSKGASHMWFISKWPETAVACLAKLTGPEWEEALKWPFEELGVA</sequence>
<dbReference type="SMART" id="SM00066">
    <property type="entry name" value="GAL4"/>
    <property type="match status" value="1"/>
</dbReference>
<feature type="domain" description="Zn(2)-C6 fungal-type" evidence="3">
    <location>
        <begin position="22"/>
        <end position="52"/>
    </location>
</feature>
<evidence type="ECO:0000259" key="3">
    <source>
        <dbReference type="PROSITE" id="PS50048"/>
    </source>
</evidence>
<keyword evidence="1" id="KW-0539">Nucleus</keyword>
<keyword evidence="5" id="KW-1185">Reference proteome</keyword>
<dbReference type="Pfam" id="PF00172">
    <property type="entry name" value="Zn_clus"/>
    <property type="match status" value="1"/>
</dbReference>
<evidence type="ECO:0000256" key="2">
    <source>
        <dbReference type="SAM" id="MobiDB-lite"/>
    </source>
</evidence>
<dbReference type="PANTHER" id="PTHR47784">
    <property type="entry name" value="STEROL UPTAKE CONTROL PROTEIN 2"/>
    <property type="match status" value="1"/>
</dbReference>
<dbReference type="Proteomes" id="UP000774617">
    <property type="component" value="Unassembled WGS sequence"/>
</dbReference>
<feature type="region of interest" description="Disordered" evidence="2">
    <location>
        <begin position="1"/>
        <end position="21"/>
    </location>
</feature>
<dbReference type="InterPro" id="IPR021858">
    <property type="entry name" value="Fun_TF"/>
</dbReference>
<dbReference type="PROSITE" id="PS50048">
    <property type="entry name" value="ZN2_CY6_FUNGAL_2"/>
    <property type="match status" value="1"/>
</dbReference>
<gene>
    <name evidence="4" type="ORF">B0J12DRAFT_356540</name>
</gene>
<protein>
    <recommendedName>
        <fullName evidence="3">Zn(2)-C6 fungal-type domain-containing protein</fullName>
    </recommendedName>
</protein>
<accession>A0ABQ8FWZ1</accession>
<dbReference type="PANTHER" id="PTHR47784:SF5">
    <property type="entry name" value="STEROL UPTAKE CONTROL PROTEIN 2"/>
    <property type="match status" value="1"/>
</dbReference>
<dbReference type="CDD" id="cd00067">
    <property type="entry name" value="GAL4"/>
    <property type="match status" value="1"/>
</dbReference>
<dbReference type="PROSITE" id="PS00463">
    <property type="entry name" value="ZN2_CY6_FUNGAL_1"/>
    <property type="match status" value="1"/>
</dbReference>
<comment type="caution">
    <text evidence="4">The sequence shown here is derived from an EMBL/GenBank/DDBJ whole genome shotgun (WGS) entry which is preliminary data.</text>
</comment>
<evidence type="ECO:0000256" key="1">
    <source>
        <dbReference type="ARBA" id="ARBA00023242"/>
    </source>
</evidence>
<dbReference type="InterPro" id="IPR001138">
    <property type="entry name" value="Zn2Cys6_DnaBD"/>
</dbReference>
<proteinExistence type="predicted"/>
<dbReference type="InterPro" id="IPR053157">
    <property type="entry name" value="Sterol_Uptake_Regulator"/>
</dbReference>
<dbReference type="InterPro" id="IPR036864">
    <property type="entry name" value="Zn2-C6_fun-type_DNA-bd_sf"/>
</dbReference>
<feature type="compositionally biased region" description="Polar residues" evidence="2">
    <location>
        <begin position="1"/>
        <end position="12"/>
    </location>
</feature>
<name>A0ABQ8FWZ1_9PEZI</name>
<reference evidence="4 5" key="1">
    <citation type="journal article" date="2021" name="Nat. Commun.">
        <title>Genetic determinants of endophytism in the Arabidopsis root mycobiome.</title>
        <authorList>
            <person name="Mesny F."/>
            <person name="Miyauchi S."/>
            <person name="Thiergart T."/>
            <person name="Pickel B."/>
            <person name="Atanasova L."/>
            <person name="Karlsson M."/>
            <person name="Huettel B."/>
            <person name="Barry K.W."/>
            <person name="Haridas S."/>
            <person name="Chen C."/>
            <person name="Bauer D."/>
            <person name="Andreopoulos W."/>
            <person name="Pangilinan J."/>
            <person name="LaButti K."/>
            <person name="Riley R."/>
            <person name="Lipzen A."/>
            <person name="Clum A."/>
            <person name="Drula E."/>
            <person name="Henrissat B."/>
            <person name="Kohler A."/>
            <person name="Grigoriev I.V."/>
            <person name="Martin F.M."/>
            <person name="Hacquard S."/>
        </authorList>
    </citation>
    <scope>NUCLEOTIDE SEQUENCE [LARGE SCALE GENOMIC DNA]</scope>
    <source>
        <strain evidence="4 5">MPI-SDFR-AT-0080</strain>
    </source>
</reference>
<dbReference type="Gene3D" id="4.10.240.10">
    <property type="entry name" value="Zn(2)-C6 fungal-type DNA-binding domain"/>
    <property type="match status" value="1"/>
</dbReference>
<dbReference type="EMBL" id="JAGTJR010000052">
    <property type="protein sequence ID" value="KAH7027081.1"/>
    <property type="molecule type" value="Genomic_DNA"/>
</dbReference>
<dbReference type="Pfam" id="PF11951">
    <property type="entry name" value="Fungal_trans_2"/>
    <property type="match status" value="1"/>
</dbReference>